<dbReference type="GO" id="GO:0031966">
    <property type="term" value="C:mitochondrial membrane"/>
    <property type="evidence" value="ECO:0007669"/>
    <property type="project" value="UniProtKB-SubCell"/>
</dbReference>
<feature type="repeat" description="Solcar" evidence="10">
    <location>
        <begin position="156"/>
        <end position="243"/>
    </location>
</feature>
<dbReference type="SUPFAM" id="SSF103506">
    <property type="entry name" value="Mitochondrial carrier"/>
    <property type="match status" value="1"/>
</dbReference>
<evidence type="ECO:0000313" key="13">
    <source>
        <dbReference type="EMBL" id="KAF2691786.1"/>
    </source>
</evidence>
<evidence type="ECO:0000256" key="6">
    <source>
        <dbReference type="ARBA" id="ARBA00022792"/>
    </source>
</evidence>
<evidence type="ECO:0000256" key="4">
    <source>
        <dbReference type="ARBA" id="ARBA00022692"/>
    </source>
</evidence>
<evidence type="ECO:0000256" key="7">
    <source>
        <dbReference type="ARBA" id="ARBA00022989"/>
    </source>
</evidence>
<comment type="subcellular location">
    <subcellularLocation>
        <location evidence="1">Mitochondrion membrane</location>
        <topology evidence="1">Multi-pass membrane protein</topology>
    </subcellularLocation>
</comment>
<dbReference type="PANTHER" id="PTHR45624">
    <property type="entry name" value="MITOCHONDRIAL BASIC AMINO ACIDS TRANSPORTER-RELATED"/>
    <property type="match status" value="1"/>
</dbReference>
<dbReference type="GO" id="GO:0022857">
    <property type="term" value="F:transmembrane transporter activity"/>
    <property type="evidence" value="ECO:0007669"/>
    <property type="project" value="TreeGrafter"/>
</dbReference>
<dbReference type="AlphaFoldDB" id="A0A6G1JMR9"/>
<feature type="region of interest" description="Disordered" evidence="12">
    <location>
        <begin position="1"/>
        <end position="41"/>
    </location>
</feature>
<dbReference type="PANTHER" id="PTHR45624:SF26">
    <property type="entry name" value="CARRIER PROTEIN, PUTATIVE (AFU_ORTHOLOGUE AFUA_1G07710)-RELATED"/>
    <property type="match status" value="1"/>
</dbReference>
<name>A0A6G1JMR9_9PLEO</name>
<keyword evidence="9 10" id="KW-0472">Membrane</keyword>
<evidence type="ECO:0000256" key="2">
    <source>
        <dbReference type="ARBA" id="ARBA00006375"/>
    </source>
</evidence>
<reference evidence="13" key="1">
    <citation type="journal article" date="2020" name="Stud. Mycol.">
        <title>101 Dothideomycetes genomes: a test case for predicting lifestyles and emergence of pathogens.</title>
        <authorList>
            <person name="Haridas S."/>
            <person name="Albert R."/>
            <person name="Binder M."/>
            <person name="Bloem J."/>
            <person name="Labutti K."/>
            <person name="Salamov A."/>
            <person name="Andreopoulos B."/>
            <person name="Baker S."/>
            <person name="Barry K."/>
            <person name="Bills G."/>
            <person name="Bluhm B."/>
            <person name="Cannon C."/>
            <person name="Castanera R."/>
            <person name="Culley D."/>
            <person name="Daum C."/>
            <person name="Ezra D."/>
            <person name="Gonzalez J."/>
            <person name="Henrissat B."/>
            <person name="Kuo A."/>
            <person name="Liang C."/>
            <person name="Lipzen A."/>
            <person name="Lutzoni F."/>
            <person name="Magnuson J."/>
            <person name="Mondo S."/>
            <person name="Nolan M."/>
            <person name="Ohm R."/>
            <person name="Pangilinan J."/>
            <person name="Park H.-J."/>
            <person name="Ramirez L."/>
            <person name="Alfaro M."/>
            <person name="Sun H."/>
            <person name="Tritt A."/>
            <person name="Yoshinaga Y."/>
            <person name="Zwiers L.-H."/>
            <person name="Turgeon B."/>
            <person name="Goodwin S."/>
            <person name="Spatafora J."/>
            <person name="Crous P."/>
            <person name="Grigoriev I."/>
        </authorList>
    </citation>
    <scope>NUCLEOTIDE SEQUENCE</scope>
    <source>
        <strain evidence="13">CBS 122367</strain>
    </source>
</reference>
<keyword evidence="8" id="KW-0496">Mitochondrion</keyword>
<keyword evidence="3 11" id="KW-0813">Transport</keyword>
<proteinExistence type="inferred from homology"/>
<evidence type="ECO:0000256" key="11">
    <source>
        <dbReference type="RuleBase" id="RU000488"/>
    </source>
</evidence>
<evidence type="ECO:0000256" key="8">
    <source>
        <dbReference type="ARBA" id="ARBA00023128"/>
    </source>
</evidence>
<accession>A0A6G1JMR9</accession>
<evidence type="ECO:0000256" key="12">
    <source>
        <dbReference type="SAM" id="MobiDB-lite"/>
    </source>
</evidence>
<evidence type="ECO:0000256" key="5">
    <source>
        <dbReference type="ARBA" id="ARBA00022737"/>
    </source>
</evidence>
<dbReference type="EMBL" id="MU005569">
    <property type="protein sequence ID" value="KAF2691786.1"/>
    <property type="molecule type" value="Genomic_DNA"/>
</dbReference>
<keyword evidence="4 10" id="KW-0812">Transmembrane</keyword>
<evidence type="ECO:0000313" key="14">
    <source>
        <dbReference type="Proteomes" id="UP000799291"/>
    </source>
</evidence>
<dbReference type="Gene3D" id="1.50.40.10">
    <property type="entry name" value="Mitochondrial carrier domain"/>
    <property type="match status" value="1"/>
</dbReference>
<dbReference type="OrthoDB" id="3364892at2759"/>
<keyword evidence="14" id="KW-1185">Reference proteome</keyword>
<dbReference type="Proteomes" id="UP000799291">
    <property type="component" value="Unassembled WGS sequence"/>
</dbReference>
<dbReference type="PROSITE" id="PS50920">
    <property type="entry name" value="SOLCAR"/>
    <property type="match status" value="1"/>
</dbReference>
<evidence type="ECO:0000256" key="10">
    <source>
        <dbReference type="PROSITE-ProRule" id="PRU00282"/>
    </source>
</evidence>
<sequence length="411" mass="46448">MTAASSPRAGVPPRTHGKDAKDAEDAKDGQGSTPNNAPATGVQAAGMRAIAARMVAFYFRAPVKAFFRGRIDYMGYARAINPHFGEMARWSWRMTTPAVLMHAVRTEGWSFIPNQVMPPLLANTFIGAILYTSYLHSLSNLHVPSSYQTKRTYPPPPPSTTFTAGLIAGGVQSLLAAPFDALQVRFRTSDILEGKHKTMWHYASYKLRDIGLRGIFAGWTLSLLKDSLGAACFFGTFETIKSQGYYEYITHYYGSRTRDALLEAKALYHDETDGRPVIRPHYGLEPAFLLLAGISASITSQLVQHPLTELQNIHYRRLEALDYQAHNEAKPSRIIRRYYHAYEETFRQCKKLAVRHGGWRRYLYRDFWMSTIRQMPSTSAGLIVFELVRRKYAFETEEVIISHEGAHILLT</sequence>
<evidence type="ECO:0000256" key="1">
    <source>
        <dbReference type="ARBA" id="ARBA00004225"/>
    </source>
</evidence>
<dbReference type="Pfam" id="PF00153">
    <property type="entry name" value="Mito_carr"/>
    <property type="match status" value="1"/>
</dbReference>
<dbReference type="InterPro" id="IPR018108">
    <property type="entry name" value="MCP_transmembrane"/>
</dbReference>
<keyword evidence="6" id="KW-0999">Mitochondrion inner membrane</keyword>
<comment type="similarity">
    <text evidence="2 11">Belongs to the mitochondrial carrier (TC 2.A.29) family.</text>
</comment>
<evidence type="ECO:0000256" key="3">
    <source>
        <dbReference type="ARBA" id="ARBA00022448"/>
    </source>
</evidence>
<keyword evidence="7" id="KW-1133">Transmembrane helix</keyword>
<organism evidence="13 14">
    <name type="scientific">Lentithecium fluviatile CBS 122367</name>
    <dbReference type="NCBI Taxonomy" id="1168545"/>
    <lineage>
        <taxon>Eukaryota</taxon>
        <taxon>Fungi</taxon>
        <taxon>Dikarya</taxon>
        <taxon>Ascomycota</taxon>
        <taxon>Pezizomycotina</taxon>
        <taxon>Dothideomycetes</taxon>
        <taxon>Pleosporomycetidae</taxon>
        <taxon>Pleosporales</taxon>
        <taxon>Massarineae</taxon>
        <taxon>Lentitheciaceae</taxon>
        <taxon>Lentithecium</taxon>
    </lineage>
</organism>
<gene>
    <name evidence="13" type="ORF">K458DRAFT_482490</name>
</gene>
<keyword evidence="5" id="KW-0677">Repeat</keyword>
<feature type="compositionally biased region" description="Basic and acidic residues" evidence="12">
    <location>
        <begin position="16"/>
        <end position="28"/>
    </location>
</feature>
<dbReference type="InterPro" id="IPR023395">
    <property type="entry name" value="MCP_dom_sf"/>
</dbReference>
<protein>
    <submittedName>
        <fullName evidence="13">Mitochondrial carrier</fullName>
    </submittedName>
</protein>
<dbReference type="InterPro" id="IPR050567">
    <property type="entry name" value="Mitochondrial_Carrier"/>
</dbReference>
<evidence type="ECO:0000256" key="9">
    <source>
        <dbReference type="ARBA" id="ARBA00023136"/>
    </source>
</evidence>